<feature type="compositionally biased region" description="Polar residues" evidence="9">
    <location>
        <begin position="462"/>
        <end position="481"/>
    </location>
</feature>
<evidence type="ECO:0000256" key="4">
    <source>
        <dbReference type="ARBA" id="ARBA00022679"/>
    </source>
</evidence>
<evidence type="ECO:0000313" key="12">
    <source>
        <dbReference type="EMBL" id="KAK1754090.1"/>
    </source>
</evidence>
<dbReference type="InterPro" id="IPR000253">
    <property type="entry name" value="FHA_dom"/>
</dbReference>
<dbReference type="InterPro" id="IPR008984">
    <property type="entry name" value="SMAD_FHA_dom_sf"/>
</dbReference>
<dbReference type="PANTHER" id="PTHR11584">
    <property type="entry name" value="SERINE/THREONINE PROTEIN KINASE"/>
    <property type="match status" value="1"/>
</dbReference>
<dbReference type="GO" id="GO:0004674">
    <property type="term" value="F:protein serine/threonine kinase activity"/>
    <property type="evidence" value="ECO:0007669"/>
    <property type="project" value="UniProtKB-KW"/>
</dbReference>
<dbReference type="InterPro" id="IPR017441">
    <property type="entry name" value="Protein_kinase_ATP_BS"/>
</dbReference>
<dbReference type="InterPro" id="IPR008271">
    <property type="entry name" value="Ser/Thr_kinase_AS"/>
</dbReference>
<dbReference type="InterPro" id="IPR000719">
    <property type="entry name" value="Prot_kinase_dom"/>
</dbReference>
<evidence type="ECO:0000256" key="2">
    <source>
        <dbReference type="ARBA" id="ARBA00006529"/>
    </source>
</evidence>
<dbReference type="PROSITE" id="PS00108">
    <property type="entry name" value="PROTEIN_KINASE_ST"/>
    <property type="match status" value="1"/>
</dbReference>
<evidence type="ECO:0000256" key="5">
    <source>
        <dbReference type="ARBA" id="ARBA00022741"/>
    </source>
</evidence>
<keyword evidence="7 8" id="KW-0067">ATP-binding</keyword>
<evidence type="ECO:0000256" key="9">
    <source>
        <dbReference type="SAM" id="MobiDB-lite"/>
    </source>
</evidence>
<comment type="caution">
    <text evidence="12">The sequence shown here is derived from an EMBL/GenBank/DDBJ whole genome shotgun (WGS) entry which is preliminary data.</text>
</comment>
<comment type="similarity">
    <text evidence="2">Belongs to the protein kinase superfamily. STE Ser/Thr protein kinase family. MAP kinase kinase kinase subfamily.</text>
</comment>
<protein>
    <submittedName>
        <fullName evidence="12">Serine/threonine protein kinase</fullName>
    </submittedName>
</protein>
<keyword evidence="3 12" id="KW-0723">Serine/threonine-protein kinase</keyword>
<proteinExistence type="inferred from homology"/>
<dbReference type="SUPFAM" id="SSF56112">
    <property type="entry name" value="Protein kinase-like (PK-like)"/>
    <property type="match status" value="1"/>
</dbReference>
<evidence type="ECO:0000259" key="11">
    <source>
        <dbReference type="PROSITE" id="PS50011"/>
    </source>
</evidence>
<name>A0AAJ0BA71_9PEZI</name>
<feature type="domain" description="Protein kinase" evidence="11">
    <location>
        <begin position="200"/>
        <end position="457"/>
    </location>
</feature>
<dbReference type="Proteomes" id="UP001239445">
    <property type="component" value="Unassembled WGS sequence"/>
</dbReference>
<dbReference type="AlphaFoldDB" id="A0AAJ0BA71"/>
<dbReference type="SMART" id="SM00220">
    <property type="entry name" value="S_TKc"/>
    <property type="match status" value="1"/>
</dbReference>
<reference evidence="12" key="1">
    <citation type="submission" date="2023-06" db="EMBL/GenBank/DDBJ databases">
        <title>Genome-scale phylogeny and comparative genomics of the fungal order Sordariales.</title>
        <authorList>
            <consortium name="Lawrence Berkeley National Laboratory"/>
            <person name="Hensen N."/>
            <person name="Bonometti L."/>
            <person name="Westerberg I."/>
            <person name="Brannstrom I.O."/>
            <person name="Guillou S."/>
            <person name="Cros-Aarteil S."/>
            <person name="Calhoun S."/>
            <person name="Haridas S."/>
            <person name="Kuo A."/>
            <person name="Mondo S."/>
            <person name="Pangilinan J."/>
            <person name="Riley R."/>
            <person name="Labutti K."/>
            <person name="Andreopoulos B."/>
            <person name="Lipzen A."/>
            <person name="Chen C."/>
            <person name="Yanf M."/>
            <person name="Daum C."/>
            <person name="Ng V."/>
            <person name="Clum A."/>
            <person name="Steindorff A."/>
            <person name="Ohm R."/>
            <person name="Martin F."/>
            <person name="Silar P."/>
            <person name="Natvig D."/>
            <person name="Lalanne C."/>
            <person name="Gautier V."/>
            <person name="Ament-Velasquez S.L."/>
            <person name="Kruys A."/>
            <person name="Hutchinson M.I."/>
            <person name="Powell A.J."/>
            <person name="Barry K."/>
            <person name="Miller A.N."/>
            <person name="Grigoriev I.V."/>
            <person name="Debuchy R."/>
            <person name="Gladieux P."/>
            <person name="Thoren M.H."/>
            <person name="Johannesson H."/>
        </authorList>
    </citation>
    <scope>NUCLEOTIDE SEQUENCE</scope>
    <source>
        <strain evidence="12">PSN4</strain>
    </source>
</reference>
<evidence type="ECO:0000256" key="7">
    <source>
        <dbReference type="ARBA" id="ARBA00022840"/>
    </source>
</evidence>
<keyword evidence="13" id="KW-1185">Reference proteome</keyword>
<feature type="compositionally biased region" description="Basic residues" evidence="9">
    <location>
        <begin position="483"/>
        <end position="496"/>
    </location>
</feature>
<accession>A0AAJ0BA71</accession>
<gene>
    <name evidence="12" type="ORF">QBC47DRAFT_34767</name>
</gene>
<evidence type="ECO:0000259" key="10">
    <source>
        <dbReference type="PROSITE" id="PS50006"/>
    </source>
</evidence>
<evidence type="ECO:0000256" key="8">
    <source>
        <dbReference type="PROSITE-ProRule" id="PRU10141"/>
    </source>
</evidence>
<evidence type="ECO:0000313" key="13">
    <source>
        <dbReference type="Proteomes" id="UP001239445"/>
    </source>
</evidence>
<evidence type="ECO:0000256" key="3">
    <source>
        <dbReference type="ARBA" id="ARBA00022527"/>
    </source>
</evidence>
<keyword evidence="4" id="KW-0808">Transferase</keyword>
<evidence type="ECO:0000256" key="6">
    <source>
        <dbReference type="ARBA" id="ARBA00022777"/>
    </source>
</evidence>
<comment type="similarity">
    <text evidence="1">Belongs to the protein kinase superfamily. CAMK Ser/Thr protein kinase family. CHEK2 subfamily.</text>
</comment>
<sequence>MPSLPSRQRHPHAIFTLYPQSPSAHVVVEDTANAHLVSYNPQIERYGIDVGISGACSHQTLETLGRATDVGIHIPIRAISRLQCSFEINDESKAIILYDRSSEGTTEVYAWNQGKVCPFDDRRPRRVLVAPQLNELISMGHGDGLVKFRLIWWKKDARGLKSSYLVPNPNLARTYDIAETEKSSRPRTRIHTGGNKLIRYFENGQIGTGKFGVVYKAINVDTGKPMAVKVISRPKQATGHDGDAFFLAVKNEVETLQRLVHEHIVGYIGCNEGVEEYKIFMDLCDGSLRSLATSLGPLPAAITDVLLEHMLQALAYLDSQSMVHRDVKPENILYRRIERHRGQHSYHFELGDLGLCDNTVHIQPGVAGTTVYMAPEVARQGQPTPKSDVWSLYMTELWALDVGDFRKLEDTLDNLDGIFTLVFASLEDSRVSCLKEMAEADPDRRASAAEMLGKLFGTEGSSTPYSLAQSSTKMMSMSVTATRRPRSRQRRPRHLRSAPAPGMSKSPLPMARRGTLSRWDREGGSTNGDGVSSHGVA</sequence>
<dbReference type="PANTHER" id="PTHR11584:SF369">
    <property type="entry name" value="MITOGEN-ACTIVATED PROTEIN KINASE KINASE KINASE 19-RELATED"/>
    <property type="match status" value="1"/>
</dbReference>
<dbReference type="SUPFAM" id="SSF49879">
    <property type="entry name" value="SMAD/FHA domain"/>
    <property type="match status" value="1"/>
</dbReference>
<dbReference type="InterPro" id="IPR011009">
    <property type="entry name" value="Kinase-like_dom_sf"/>
</dbReference>
<dbReference type="Gene3D" id="1.10.510.10">
    <property type="entry name" value="Transferase(Phosphotransferase) domain 1"/>
    <property type="match status" value="1"/>
</dbReference>
<evidence type="ECO:0000256" key="1">
    <source>
        <dbReference type="ARBA" id="ARBA00005575"/>
    </source>
</evidence>
<organism evidence="12 13">
    <name type="scientific">Echria macrotheca</name>
    <dbReference type="NCBI Taxonomy" id="438768"/>
    <lineage>
        <taxon>Eukaryota</taxon>
        <taxon>Fungi</taxon>
        <taxon>Dikarya</taxon>
        <taxon>Ascomycota</taxon>
        <taxon>Pezizomycotina</taxon>
        <taxon>Sordariomycetes</taxon>
        <taxon>Sordariomycetidae</taxon>
        <taxon>Sordariales</taxon>
        <taxon>Schizotheciaceae</taxon>
        <taxon>Echria</taxon>
    </lineage>
</organism>
<feature type="region of interest" description="Disordered" evidence="9">
    <location>
        <begin position="462"/>
        <end position="537"/>
    </location>
</feature>
<keyword evidence="5 8" id="KW-0547">Nucleotide-binding</keyword>
<feature type="binding site" evidence="8">
    <location>
        <position position="229"/>
    </location>
    <ligand>
        <name>ATP</name>
        <dbReference type="ChEBI" id="CHEBI:30616"/>
    </ligand>
</feature>
<dbReference type="Pfam" id="PF00069">
    <property type="entry name" value="Pkinase"/>
    <property type="match status" value="1"/>
</dbReference>
<dbReference type="PROSITE" id="PS00107">
    <property type="entry name" value="PROTEIN_KINASE_ATP"/>
    <property type="match status" value="1"/>
</dbReference>
<feature type="domain" description="FHA" evidence="10">
    <location>
        <begin position="62"/>
        <end position="105"/>
    </location>
</feature>
<keyword evidence="6 12" id="KW-0418">Kinase</keyword>
<dbReference type="PROSITE" id="PS50006">
    <property type="entry name" value="FHA_DOMAIN"/>
    <property type="match status" value="1"/>
</dbReference>
<dbReference type="EMBL" id="MU839836">
    <property type="protein sequence ID" value="KAK1754090.1"/>
    <property type="molecule type" value="Genomic_DNA"/>
</dbReference>
<dbReference type="PROSITE" id="PS50011">
    <property type="entry name" value="PROTEIN_KINASE_DOM"/>
    <property type="match status" value="1"/>
</dbReference>
<dbReference type="GO" id="GO:0005524">
    <property type="term" value="F:ATP binding"/>
    <property type="evidence" value="ECO:0007669"/>
    <property type="project" value="UniProtKB-UniRule"/>
</dbReference>